<evidence type="ECO:0000313" key="6">
    <source>
        <dbReference type="EMBL" id="OEL37314.1"/>
    </source>
</evidence>
<dbReference type="PANTHER" id="PTHR43900:SF2">
    <property type="entry name" value="OS01G0372400 PROTEIN"/>
    <property type="match status" value="1"/>
</dbReference>
<dbReference type="GO" id="GO:0005737">
    <property type="term" value="C:cytoplasm"/>
    <property type="evidence" value="ECO:0007669"/>
    <property type="project" value="TreeGrafter"/>
</dbReference>
<evidence type="ECO:0000259" key="5">
    <source>
        <dbReference type="PROSITE" id="PS50405"/>
    </source>
</evidence>
<evidence type="ECO:0000256" key="2">
    <source>
        <dbReference type="ARBA" id="ARBA00012452"/>
    </source>
</evidence>
<proteinExistence type="inferred from homology"/>
<dbReference type="GO" id="GO:0006749">
    <property type="term" value="P:glutathione metabolic process"/>
    <property type="evidence" value="ECO:0007669"/>
    <property type="project" value="TreeGrafter"/>
</dbReference>
<sequence length="102" mass="12084">LLRENNLQESALVDVWLNVEAQQYNRTPDQKCIGECIEKMKKVLDVYEARLSKSKYLAGDFVSLADLRHLPYTVYFMRTPYASVFDSYPRVKAWWKELMRCV</sequence>
<evidence type="ECO:0000256" key="4">
    <source>
        <dbReference type="ARBA" id="ARBA00047960"/>
    </source>
</evidence>
<dbReference type="STRING" id="888268.A0A1E5WJ06"/>
<keyword evidence="3 6" id="KW-0808">Transferase</keyword>
<dbReference type="Proteomes" id="UP000095767">
    <property type="component" value="Unassembled WGS sequence"/>
</dbReference>
<dbReference type="InterPro" id="IPR036282">
    <property type="entry name" value="Glutathione-S-Trfase_C_sf"/>
</dbReference>
<dbReference type="GO" id="GO:0009636">
    <property type="term" value="P:response to toxic substance"/>
    <property type="evidence" value="ECO:0007669"/>
    <property type="project" value="UniProtKB-ARBA"/>
</dbReference>
<dbReference type="Pfam" id="PF00043">
    <property type="entry name" value="GST_C"/>
    <property type="match status" value="1"/>
</dbReference>
<dbReference type="AlphaFoldDB" id="A0A1E5WJ06"/>
<protein>
    <recommendedName>
        <fullName evidence="2">glutathione transferase</fullName>
        <ecNumber evidence="2">2.5.1.18</ecNumber>
    </recommendedName>
</protein>
<dbReference type="EMBL" id="LWDX02005944">
    <property type="protein sequence ID" value="OEL37314.1"/>
    <property type="molecule type" value="Genomic_DNA"/>
</dbReference>
<dbReference type="Gene3D" id="1.20.1050.10">
    <property type="match status" value="1"/>
</dbReference>
<accession>A0A1E5WJ06</accession>
<name>A0A1E5WJ06_9POAL</name>
<dbReference type="InterPro" id="IPR010987">
    <property type="entry name" value="Glutathione-S-Trfase_C-like"/>
</dbReference>
<dbReference type="InterPro" id="IPR004046">
    <property type="entry name" value="GST_C"/>
</dbReference>
<keyword evidence="7" id="KW-1185">Reference proteome</keyword>
<gene>
    <name evidence="6" type="ORF">BAE44_0001667</name>
</gene>
<comment type="similarity">
    <text evidence="1">Belongs to the GST superfamily. Phi family.</text>
</comment>
<comment type="caution">
    <text evidence="6">The sequence shown here is derived from an EMBL/GenBank/DDBJ whole genome shotgun (WGS) entry which is preliminary data.</text>
</comment>
<comment type="catalytic activity">
    <reaction evidence="4">
        <text>RX + glutathione = an S-substituted glutathione + a halide anion + H(+)</text>
        <dbReference type="Rhea" id="RHEA:16437"/>
        <dbReference type="ChEBI" id="CHEBI:15378"/>
        <dbReference type="ChEBI" id="CHEBI:16042"/>
        <dbReference type="ChEBI" id="CHEBI:17792"/>
        <dbReference type="ChEBI" id="CHEBI:57925"/>
        <dbReference type="ChEBI" id="CHEBI:90779"/>
        <dbReference type="EC" id="2.5.1.18"/>
    </reaction>
</comment>
<dbReference type="EC" id="2.5.1.18" evidence="2"/>
<dbReference type="GO" id="GO:0004364">
    <property type="term" value="F:glutathione transferase activity"/>
    <property type="evidence" value="ECO:0007669"/>
    <property type="project" value="UniProtKB-EC"/>
</dbReference>
<feature type="non-terminal residue" evidence="6">
    <location>
        <position position="1"/>
    </location>
</feature>
<dbReference type="SUPFAM" id="SSF47616">
    <property type="entry name" value="GST C-terminal domain-like"/>
    <property type="match status" value="1"/>
</dbReference>
<evidence type="ECO:0000256" key="3">
    <source>
        <dbReference type="ARBA" id="ARBA00022679"/>
    </source>
</evidence>
<dbReference type="OrthoDB" id="422574at2759"/>
<evidence type="ECO:0000256" key="1">
    <source>
        <dbReference type="ARBA" id="ARBA00010128"/>
    </source>
</evidence>
<reference evidence="6 7" key="1">
    <citation type="submission" date="2016-09" db="EMBL/GenBank/DDBJ databases">
        <title>The draft genome of Dichanthelium oligosanthes: A C3 panicoid grass species.</title>
        <authorList>
            <person name="Studer A.J."/>
            <person name="Schnable J.C."/>
            <person name="Brutnell T.P."/>
        </authorList>
    </citation>
    <scope>NUCLEOTIDE SEQUENCE [LARGE SCALE GENOMIC DNA]</scope>
    <source>
        <strain evidence="7">cv. Kellogg 1175</strain>
        <tissue evidence="6">Leaf</tissue>
    </source>
</reference>
<evidence type="ECO:0000313" key="7">
    <source>
        <dbReference type="Proteomes" id="UP000095767"/>
    </source>
</evidence>
<organism evidence="6 7">
    <name type="scientific">Dichanthelium oligosanthes</name>
    <dbReference type="NCBI Taxonomy" id="888268"/>
    <lineage>
        <taxon>Eukaryota</taxon>
        <taxon>Viridiplantae</taxon>
        <taxon>Streptophyta</taxon>
        <taxon>Embryophyta</taxon>
        <taxon>Tracheophyta</taxon>
        <taxon>Spermatophyta</taxon>
        <taxon>Magnoliopsida</taxon>
        <taxon>Liliopsida</taxon>
        <taxon>Poales</taxon>
        <taxon>Poaceae</taxon>
        <taxon>PACMAD clade</taxon>
        <taxon>Panicoideae</taxon>
        <taxon>Panicodae</taxon>
        <taxon>Paniceae</taxon>
        <taxon>Dichantheliinae</taxon>
        <taxon>Dichanthelium</taxon>
    </lineage>
</organism>
<dbReference type="PROSITE" id="PS50405">
    <property type="entry name" value="GST_CTER"/>
    <property type="match status" value="1"/>
</dbReference>
<feature type="domain" description="GST C-terminal" evidence="5">
    <location>
        <begin position="6"/>
        <end position="102"/>
    </location>
</feature>
<dbReference type="FunFam" id="1.20.1050.10:FF:000004">
    <property type="entry name" value="Glutathione S-transferase F2"/>
    <property type="match status" value="1"/>
</dbReference>
<dbReference type="GO" id="GO:0043295">
    <property type="term" value="F:glutathione binding"/>
    <property type="evidence" value="ECO:0007669"/>
    <property type="project" value="TreeGrafter"/>
</dbReference>
<dbReference type="PANTHER" id="PTHR43900">
    <property type="entry name" value="GLUTATHIONE S-TRANSFERASE RHO"/>
    <property type="match status" value="1"/>
</dbReference>